<dbReference type="Gene3D" id="3.40.50.300">
    <property type="entry name" value="P-loop containing nucleotide triphosphate hydrolases"/>
    <property type="match status" value="3"/>
</dbReference>
<keyword evidence="2 8" id="KW-0067">ATP-binding</keyword>
<dbReference type="InterPro" id="IPR028299">
    <property type="entry name" value="ClpA/B_CS2"/>
</dbReference>
<dbReference type="SMART" id="SM01086">
    <property type="entry name" value="ClpB_D2-small"/>
    <property type="match status" value="1"/>
</dbReference>
<dbReference type="PANTHER" id="PTHR11638">
    <property type="entry name" value="ATP-DEPENDENT CLP PROTEASE"/>
    <property type="match status" value="1"/>
</dbReference>
<keyword evidence="8" id="KW-0645">Protease</keyword>
<dbReference type="CDD" id="cd19499">
    <property type="entry name" value="RecA-like_ClpB_Hsp104-like"/>
    <property type="match status" value="1"/>
</dbReference>
<dbReference type="GO" id="GO:0008233">
    <property type="term" value="F:peptidase activity"/>
    <property type="evidence" value="ECO:0007669"/>
    <property type="project" value="UniProtKB-KW"/>
</dbReference>
<protein>
    <submittedName>
        <fullName evidence="8">ATP-dependent Clp protease ATP-binding subunit</fullName>
    </submittedName>
</protein>
<dbReference type="InterPro" id="IPR003593">
    <property type="entry name" value="AAA+_ATPase"/>
</dbReference>
<dbReference type="PROSITE" id="PS00871">
    <property type="entry name" value="CLPAB_2"/>
    <property type="match status" value="1"/>
</dbReference>
<feature type="domain" description="AAA+ ATPase" evidence="6">
    <location>
        <begin position="514"/>
        <end position="686"/>
    </location>
</feature>
<dbReference type="CDD" id="cd00009">
    <property type="entry name" value="AAA"/>
    <property type="match status" value="1"/>
</dbReference>
<dbReference type="Pfam" id="PF00004">
    <property type="entry name" value="AAA"/>
    <property type="match status" value="1"/>
</dbReference>
<dbReference type="InterPro" id="IPR003959">
    <property type="entry name" value="ATPase_AAA_core"/>
</dbReference>
<dbReference type="GO" id="GO:0005737">
    <property type="term" value="C:cytoplasm"/>
    <property type="evidence" value="ECO:0007669"/>
    <property type="project" value="TreeGrafter"/>
</dbReference>
<dbReference type="Pfam" id="PF10431">
    <property type="entry name" value="ClpB_D2-small"/>
    <property type="match status" value="1"/>
</dbReference>
<feature type="domain" description="AAA+ ATPase" evidence="6">
    <location>
        <begin position="174"/>
        <end position="318"/>
    </location>
</feature>
<dbReference type="Gene3D" id="1.10.8.60">
    <property type="match status" value="1"/>
</dbReference>
<feature type="coiled-coil region" evidence="4">
    <location>
        <begin position="41"/>
        <end position="68"/>
    </location>
</feature>
<dbReference type="InterPro" id="IPR041546">
    <property type="entry name" value="ClpA/ClpB_AAA_lid"/>
</dbReference>
<keyword evidence="1" id="KW-0547">Nucleotide-binding</keyword>
<dbReference type="Proteomes" id="UP000824071">
    <property type="component" value="Unassembled WGS sequence"/>
</dbReference>
<dbReference type="PANTHER" id="PTHR11638:SF175">
    <property type="entry name" value="ATP-DEPENDENT CLP PROTEASE, ATP-BINDING SUBUNIT CLPC"/>
    <property type="match status" value="1"/>
</dbReference>
<evidence type="ECO:0000256" key="1">
    <source>
        <dbReference type="ARBA" id="ARBA00022741"/>
    </source>
</evidence>
<comment type="caution">
    <text evidence="8">The sequence shown here is derived from an EMBL/GenBank/DDBJ whole genome shotgun (WGS) entry which is preliminary data.</text>
</comment>
<dbReference type="Pfam" id="PF17871">
    <property type="entry name" value="AAA_lid_9"/>
    <property type="match status" value="1"/>
</dbReference>
<evidence type="ECO:0000313" key="8">
    <source>
        <dbReference type="EMBL" id="HIU35247.1"/>
    </source>
</evidence>
<keyword evidence="3" id="KW-0143">Chaperone</keyword>
<feature type="region of interest" description="Disordered" evidence="5">
    <location>
        <begin position="94"/>
        <end position="131"/>
    </location>
</feature>
<dbReference type="GO" id="GO:0016887">
    <property type="term" value="F:ATP hydrolysis activity"/>
    <property type="evidence" value="ECO:0007669"/>
    <property type="project" value="InterPro"/>
</dbReference>
<dbReference type="InterPro" id="IPR027417">
    <property type="entry name" value="P-loop_NTPase"/>
</dbReference>
<reference evidence="8" key="2">
    <citation type="journal article" date="2021" name="PeerJ">
        <title>Extensive microbial diversity within the chicken gut microbiome revealed by metagenomics and culture.</title>
        <authorList>
            <person name="Gilroy R."/>
            <person name="Ravi A."/>
            <person name="Getino M."/>
            <person name="Pursley I."/>
            <person name="Horton D.L."/>
            <person name="Alikhan N.F."/>
            <person name="Baker D."/>
            <person name="Gharbi K."/>
            <person name="Hall N."/>
            <person name="Watson M."/>
            <person name="Adriaenssens E.M."/>
            <person name="Foster-Nyarko E."/>
            <person name="Jarju S."/>
            <person name="Secka A."/>
            <person name="Antonio M."/>
            <person name="Oren A."/>
            <person name="Chaudhuri R.R."/>
            <person name="La Ragione R."/>
            <person name="Hildebrand F."/>
            <person name="Pallen M.J."/>
        </authorList>
    </citation>
    <scope>NUCLEOTIDE SEQUENCE</scope>
    <source>
        <strain evidence="8">ChiGjej1B1-19959</strain>
    </source>
</reference>
<evidence type="ECO:0000256" key="5">
    <source>
        <dbReference type="SAM" id="MobiDB-lite"/>
    </source>
</evidence>
<dbReference type="GO" id="GO:0034605">
    <property type="term" value="P:cellular response to heat"/>
    <property type="evidence" value="ECO:0007669"/>
    <property type="project" value="TreeGrafter"/>
</dbReference>
<name>A0A9D1LE16_9FIRM</name>
<gene>
    <name evidence="8" type="ORF">IAC53_01385</name>
</gene>
<sequence length="778" mass="86513">MLCSRCHKNPAVFFISRMEGEKTINEGLCIKCAMELNIGPIKQMMEQMGITEEEMKEAAEQMEQMMENADGYEGFQPGGALPLSFMQSLFPGAGADKAEEEDGDRIDPSEVSVVGEPTKGPAAQKGKSKNQKKRKFLTLYCTDLTERARGGQLDRIVGRDREIYRTIQILCRRTKNNPCLIGEPGVGKTAIAEGLAQKIAAGKVPAKLADKEIHLLDLTALVAGTQFRGQFESRIKGLIDEVKAEGNIILFIDEVHNLVGTGDAEGTMNAANILKPALSRGEIQVIGATTFNEYRQHIEKDAALERRFQPVKVEEPSVEDAYQILLGIKSYYENYHRVRISDSLVRKAVMLSERYITDRFLPDKAIDLLDEACTNANLRNKAISDYELFLRHKEALKAREEALVTAAETENDEQKKNANYASLAQVRSELLVCDQKEPALREKADDNYVTEEDLARVINLWTGIPTTKIVEGDVKRLVGLEDRLKAHLIGQDEAVDLVSAAIRRSRIQLSVQKRPASFIFVGPTGVGKTELVKLLSKELFDTPETLIRLDMSEFMEKHSVSRLIGSPPGYVGYDEAGQLTEKVRRKPYSVILFDEIEKAHPDVMNILLQILDEGKTNDAHGRTVSFANTVIIMTSNAGSDRQGGALGFGKAPGDVKKEQALKALREFLRPEFLGRVDEIVVFNELTEENYCEIAALMLGELQEALRDKGIALSFAPEVPKLLVSKMDGNVRGARDLRNVIRREVEDRLSTYLVEHVDDHASALRLAERGGEVALELDA</sequence>
<evidence type="ECO:0000256" key="3">
    <source>
        <dbReference type="ARBA" id="ARBA00023186"/>
    </source>
</evidence>
<dbReference type="AlphaFoldDB" id="A0A9D1LE16"/>
<evidence type="ECO:0000259" key="7">
    <source>
        <dbReference type="SMART" id="SM01086"/>
    </source>
</evidence>
<dbReference type="Pfam" id="PF07724">
    <property type="entry name" value="AAA_2"/>
    <property type="match status" value="1"/>
</dbReference>
<evidence type="ECO:0000256" key="2">
    <source>
        <dbReference type="ARBA" id="ARBA00022840"/>
    </source>
</evidence>
<reference evidence="8" key="1">
    <citation type="submission" date="2020-10" db="EMBL/GenBank/DDBJ databases">
        <authorList>
            <person name="Gilroy R."/>
        </authorList>
    </citation>
    <scope>NUCLEOTIDE SEQUENCE</scope>
    <source>
        <strain evidence="8">ChiGjej1B1-19959</strain>
    </source>
</reference>
<accession>A0A9D1LE16</accession>
<dbReference type="PRINTS" id="PR00300">
    <property type="entry name" value="CLPPROTEASEA"/>
</dbReference>
<dbReference type="SMART" id="SM00382">
    <property type="entry name" value="AAA"/>
    <property type="match status" value="2"/>
</dbReference>
<dbReference type="GO" id="GO:0006508">
    <property type="term" value="P:proteolysis"/>
    <property type="evidence" value="ECO:0007669"/>
    <property type="project" value="UniProtKB-KW"/>
</dbReference>
<evidence type="ECO:0000256" key="4">
    <source>
        <dbReference type="SAM" id="Coils"/>
    </source>
</evidence>
<dbReference type="InterPro" id="IPR050130">
    <property type="entry name" value="ClpA_ClpB"/>
</dbReference>
<dbReference type="SUPFAM" id="SSF52540">
    <property type="entry name" value="P-loop containing nucleoside triphosphate hydrolases"/>
    <property type="match status" value="2"/>
</dbReference>
<dbReference type="InterPro" id="IPR001270">
    <property type="entry name" value="ClpA/B"/>
</dbReference>
<dbReference type="FunFam" id="3.40.50.300:FF:000025">
    <property type="entry name" value="ATP-dependent Clp protease subunit"/>
    <property type="match status" value="1"/>
</dbReference>
<dbReference type="InterPro" id="IPR019489">
    <property type="entry name" value="Clp_ATPase_C"/>
</dbReference>
<evidence type="ECO:0000313" key="9">
    <source>
        <dbReference type="Proteomes" id="UP000824071"/>
    </source>
</evidence>
<dbReference type="EMBL" id="DVMW01000012">
    <property type="protein sequence ID" value="HIU35247.1"/>
    <property type="molecule type" value="Genomic_DNA"/>
</dbReference>
<proteinExistence type="predicted"/>
<dbReference type="FunFam" id="3.40.50.300:FF:000010">
    <property type="entry name" value="Chaperone clpB 1, putative"/>
    <property type="match status" value="1"/>
</dbReference>
<keyword evidence="8" id="KW-0378">Hydrolase</keyword>
<dbReference type="GO" id="GO:0005524">
    <property type="term" value="F:ATP binding"/>
    <property type="evidence" value="ECO:0007669"/>
    <property type="project" value="UniProtKB-KW"/>
</dbReference>
<keyword evidence="4" id="KW-0175">Coiled coil</keyword>
<feature type="domain" description="Clp ATPase C-terminal" evidence="7">
    <location>
        <begin position="685"/>
        <end position="774"/>
    </location>
</feature>
<evidence type="ECO:0000259" key="6">
    <source>
        <dbReference type="SMART" id="SM00382"/>
    </source>
</evidence>
<organism evidence="8 9">
    <name type="scientific">Candidatus Fimenecus excrementigallinarum</name>
    <dbReference type="NCBI Taxonomy" id="2840816"/>
    <lineage>
        <taxon>Bacteria</taxon>
        <taxon>Bacillati</taxon>
        <taxon>Bacillota</taxon>
        <taxon>Clostridia</taxon>
        <taxon>Candidatus Fimenecus</taxon>
    </lineage>
</organism>